<accession>K2RE43</accession>
<evidence type="ECO:0000313" key="2">
    <source>
        <dbReference type="Proteomes" id="UP000007129"/>
    </source>
</evidence>
<name>K2RE43_MACPH</name>
<dbReference type="Proteomes" id="UP000007129">
    <property type="component" value="Unassembled WGS sequence"/>
</dbReference>
<dbReference type="VEuPathDB" id="FungiDB:MPH_01885"/>
<gene>
    <name evidence="1" type="ORF">MPH_01885</name>
</gene>
<dbReference type="AlphaFoldDB" id="K2RE43"/>
<protein>
    <submittedName>
        <fullName evidence="1">Uncharacterized protein</fullName>
    </submittedName>
</protein>
<sequence length="115" mass="12804">MAHERRLEKDSHVMGEFLCTESEDDGTAKLRRKFELSRSLLRPPTDLCSINPRCSAHQPLLSSTKCKIVGDSFAHVACACHGVLKWAREKAAQAQSFDCGIGDSSLITEINRRCK</sequence>
<reference evidence="1 2" key="1">
    <citation type="journal article" date="2012" name="BMC Genomics">
        <title>Tools to kill: Genome of one of the most destructive plant pathogenic fungi Macrophomina phaseolina.</title>
        <authorList>
            <person name="Islam M.S."/>
            <person name="Haque M.S."/>
            <person name="Islam M.M."/>
            <person name="Emdad E.M."/>
            <person name="Halim A."/>
            <person name="Hossen Q.M.M."/>
            <person name="Hossain M.Z."/>
            <person name="Ahmed B."/>
            <person name="Rahim S."/>
            <person name="Rahman M.S."/>
            <person name="Alam M.M."/>
            <person name="Hou S."/>
            <person name="Wan X."/>
            <person name="Saito J.A."/>
            <person name="Alam M."/>
        </authorList>
    </citation>
    <scope>NUCLEOTIDE SEQUENCE [LARGE SCALE GENOMIC DNA]</scope>
    <source>
        <strain evidence="1 2">MS6</strain>
    </source>
</reference>
<comment type="caution">
    <text evidence="1">The sequence shown here is derived from an EMBL/GenBank/DDBJ whole genome shotgun (WGS) entry which is preliminary data.</text>
</comment>
<dbReference type="HOGENOM" id="CLU_2109489_0_0_1"/>
<evidence type="ECO:0000313" key="1">
    <source>
        <dbReference type="EMBL" id="EKG20801.1"/>
    </source>
</evidence>
<organism evidence="1 2">
    <name type="scientific">Macrophomina phaseolina (strain MS6)</name>
    <name type="common">Charcoal rot fungus</name>
    <dbReference type="NCBI Taxonomy" id="1126212"/>
    <lineage>
        <taxon>Eukaryota</taxon>
        <taxon>Fungi</taxon>
        <taxon>Dikarya</taxon>
        <taxon>Ascomycota</taxon>
        <taxon>Pezizomycotina</taxon>
        <taxon>Dothideomycetes</taxon>
        <taxon>Dothideomycetes incertae sedis</taxon>
        <taxon>Botryosphaeriales</taxon>
        <taxon>Botryosphaeriaceae</taxon>
        <taxon>Macrophomina</taxon>
    </lineage>
</organism>
<proteinExistence type="predicted"/>
<dbReference type="EMBL" id="AHHD01000078">
    <property type="protein sequence ID" value="EKG20801.1"/>
    <property type="molecule type" value="Genomic_DNA"/>
</dbReference>
<dbReference type="InParanoid" id="K2RE43"/>